<keyword evidence="2 4" id="KW-0560">Oxidoreductase</keyword>
<comment type="caution">
    <text evidence="4">The sequence shown here is derived from an EMBL/GenBank/DDBJ whole genome shotgun (WGS) entry which is preliminary data.</text>
</comment>
<organism evidence="4 5">
    <name type="scientific">Saccharopolyspora hordei</name>
    <dbReference type="NCBI Taxonomy" id="1838"/>
    <lineage>
        <taxon>Bacteria</taxon>
        <taxon>Bacillati</taxon>
        <taxon>Actinomycetota</taxon>
        <taxon>Actinomycetes</taxon>
        <taxon>Pseudonocardiales</taxon>
        <taxon>Pseudonocardiaceae</taxon>
        <taxon>Saccharopolyspora</taxon>
    </lineage>
</organism>
<dbReference type="GO" id="GO:0036243">
    <property type="term" value="F:succinate-semialdehyde dehydrogenase (NADP+) activity"/>
    <property type="evidence" value="ECO:0007669"/>
    <property type="project" value="UniProtKB-EC"/>
</dbReference>
<comment type="similarity">
    <text evidence="1">Belongs to the aldehyde dehydrogenase family.</text>
</comment>
<dbReference type="InterPro" id="IPR016162">
    <property type="entry name" value="Ald_DH_N"/>
</dbReference>
<dbReference type="Gene3D" id="3.40.605.10">
    <property type="entry name" value="Aldehyde Dehydrogenase, Chain A, domain 1"/>
    <property type="match status" value="1"/>
</dbReference>
<evidence type="ECO:0000256" key="2">
    <source>
        <dbReference type="ARBA" id="ARBA00023002"/>
    </source>
</evidence>
<dbReference type="SUPFAM" id="SSF53720">
    <property type="entry name" value="ALDH-like"/>
    <property type="match status" value="1"/>
</dbReference>
<dbReference type="InterPro" id="IPR016163">
    <property type="entry name" value="Ald_DH_C"/>
</dbReference>
<sequence>MTRTGTTPGAEYPPPKLLIDGSWVSGEADDENYPDVVDPATGGRIGRAPGASDRQVEAAITAAQRTFGEWSRQPARERAEVLLGAADSLERTIEADARTMTLEHGKTLAESRAEMTSIIELFRWYAEQAERPTARMEPGSVSGGDVAVERVAIGPVAILTPWNFPASLAARKLAAAFAVGCTAVVKPPPETPASFLAVARALAEAGMPDGVLNVVNGDPVRLSRELVEHPSIRTVSFTGSTPVGREIARLAAGALTRVTLELGGHAPVIVTEDVDVAAAAQVLATTKYRNSGQVCISPTRFLVQRSVYEEFVDHFARLSTELPVGPGLDTGSRMGPLAVERRRTGLLDIVERSVAAGATLRTGGSAQSGPGWFVEPTVLTGAPTEAAVMNEEPFGPVAVINPYDTDENAIAEANRLPVGLAAYVFTRSEDRARRLVSAVEAGTIGVNTGTIVHRDTPLSGIKDSGYGSDGGLEGMHEFQHVKAVSRVSQK</sequence>
<evidence type="ECO:0000313" key="4">
    <source>
        <dbReference type="EMBL" id="NYI86393.1"/>
    </source>
</evidence>
<dbReference type="InterPro" id="IPR050740">
    <property type="entry name" value="Aldehyde_DH_Superfamily"/>
</dbReference>
<accession>A0A853AUP1</accession>
<dbReference type="RefSeq" id="WP_179724166.1">
    <property type="nucleotide sequence ID" value="NZ_BAABFH010000001.1"/>
</dbReference>
<evidence type="ECO:0000259" key="3">
    <source>
        <dbReference type="Pfam" id="PF00171"/>
    </source>
</evidence>
<dbReference type="PANTHER" id="PTHR43353">
    <property type="entry name" value="SUCCINATE-SEMIALDEHYDE DEHYDROGENASE, MITOCHONDRIAL"/>
    <property type="match status" value="1"/>
</dbReference>
<dbReference type="GO" id="GO:0009450">
    <property type="term" value="P:gamma-aminobutyric acid catabolic process"/>
    <property type="evidence" value="ECO:0007669"/>
    <property type="project" value="TreeGrafter"/>
</dbReference>
<gene>
    <name evidence="4" type="ORF">HNR68_005023</name>
</gene>
<proteinExistence type="inferred from homology"/>
<keyword evidence="5" id="KW-1185">Reference proteome</keyword>
<feature type="domain" description="Aldehyde dehydrogenase" evidence="3">
    <location>
        <begin position="28"/>
        <end position="484"/>
    </location>
</feature>
<protein>
    <submittedName>
        <fullName evidence="4">Succinate-semialdehyde dehydrogenase/glutarate-semialdehyde dehydrogenase</fullName>
        <ecNumber evidence="4">1.2.1.16</ecNumber>
        <ecNumber evidence="4">1.2.1.20</ecNumber>
        <ecNumber evidence="4">1.2.1.79</ecNumber>
    </submittedName>
</protein>
<dbReference type="AlphaFoldDB" id="A0A853AUP1"/>
<reference evidence="4 5" key="1">
    <citation type="submission" date="2020-07" db="EMBL/GenBank/DDBJ databases">
        <title>Sequencing the genomes of 1000 actinobacteria strains.</title>
        <authorList>
            <person name="Klenk H.-P."/>
        </authorList>
    </citation>
    <scope>NUCLEOTIDE SEQUENCE [LARGE SCALE GENOMIC DNA]</scope>
    <source>
        <strain evidence="4 5">DSM 44065</strain>
    </source>
</reference>
<dbReference type="CDD" id="cd07103">
    <property type="entry name" value="ALDH_F5_SSADH_GabD"/>
    <property type="match status" value="1"/>
</dbReference>
<dbReference type="GO" id="GO:0004777">
    <property type="term" value="F:succinate-semialdehyde dehydrogenase (NAD+) activity"/>
    <property type="evidence" value="ECO:0007669"/>
    <property type="project" value="TreeGrafter"/>
</dbReference>
<dbReference type="InterPro" id="IPR016161">
    <property type="entry name" value="Ald_DH/histidinol_DH"/>
</dbReference>
<dbReference type="Gene3D" id="3.40.309.10">
    <property type="entry name" value="Aldehyde Dehydrogenase, Chain A, domain 2"/>
    <property type="match status" value="1"/>
</dbReference>
<evidence type="ECO:0000313" key="5">
    <source>
        <dbReference type="Proteomes" id="UP000587002"/>
    </source>
</evidence>
<dbReference type="FunFam" id="3.40.605.10:FF:000007">
    <property type="entry name" value="NAD/NADP-dependent betaine aldehyde dehydrogenase"/>
    <property type="match status" value="1"/>
</dbReference>
<dbReference type="EMBL" id="JACCFJ010000001">
    <property type="protein sequence ID" value="NYI86393.1"/>
    <property type="molecule type" value="Genomic_DNA"/>
</dbReference>
<dbReference type="EC" id="1.2.1.20" evidence="4"/>
<dbReference type="FunFam" id="3.40.309.10:FF:000009">
    <property type="entry name" value="Aldehyde dehydrogenase A"/>
    <property type="match status" value="1"/>
</dbReference>
<dbReference type="Pfam" id="PF00171">
    <property type="entry name" value="Aldedh"/>
    <property type="match status" value="1"/>
</dbReference>
<dbReference type="Proteomes" id="UP000587002">
    <property type="component" value="Unassembled WGS sequence"/>
</dbReference>
<dbReference type="EC" id="1.2.1.16" evidence="4"/>
<name>A0A853AUP1_9PSEU</name>
<dbReference type="InterPro" id="IPR015590">
    <property type="entry name" value="Aldehyde_DH_dom"/>
</dbReference>
<dbReference type="PANTHER" id="PTHR43353:SF5">
    <property type="entry name" value="SUCCINATE-SEMIALDEHYDE DEHYDROGENASE, MITOCHONDRIAL"/>
    <property type="match status" value="1"/>
</dbReference>
<evidence type="ECO:0000256" key="1">
    <source>
        <dbReference type="ARBA" id="ARBA00009986"/>
    </source>
</evidence>
<dbReference type="GO" id="GO:0102810">
    <property type="term" value="F:glutarate-semialdehyde dehydrogenase (NADP+) activity"/>
    <property type="evidence" value="ECO:0007669"/>
    <property type="project" value="UniProtKB-EC"/>
</dbReference>
<dbReference type="EC" id="1.2.1.79" evidence="4"/>